<feature type="transmembrane region" description="Helical" evidence="13">
    <location>
        <begin position="310"/>
        <end position="332"/>
    </location>
</feature>
<accession>A0A084JDN9</accession>
<gene>
    <name evidence="14" type="ORF">IO99_07475</name>
</gene>
<dbReference type="GO" id="GO:0015297">
    <property type="term" value="F:antiporter activity"/>
    <property type="evidence" value="ECO:0007669"/>
    <property type="project" value="UniProtKB-KW"/>
</dbReference>
<sequence>MNWVKKNKDNIITIFLLSIPVIVENILQTLLGTVDTYFAGQINDSAIAAISVTNLIVNVFIAFYTAISIGTNAIISRNVGRCDFEEANATIKQSNILGIIIGILVGAVNLIFYKPILMISGASNEILSYTVPYYMVVAVPSVFLCLSLILSSCLRATKDTSTPMIATGIANVLNIFLNYIFIKLGLEILGLGLATTISRMINVLILTLKLVNGSVIKLDLINIKIKKDIIKSIMRIGIPAGIEKLVMRLGQLVYNSMIISIGISAYVAHNIAGNIESYSYIPAMGLGVATATLVGISLGEDNTKKAKNIVILSDFIATIFMVCIGIIFFIFAPQFARIFTDTKEIQEMVVKVLRLIALFQPFAAITQVFTSALQGAGDTKFPMYATLIGIWCGRVVIGYLLGVTFRFGLLGVWLGYALDITIRGIILLKRFLSGKWQKINI</sequence>
<feature type="transmembrane region" description="Helical" evidence="13">
    <location>
        <begin position="381"/>
        <end position="401"/>
    </location>
</feature>
<dbReference type="GO" id="GO:0006811">
    <property type="term" value="P:monoatomic ion transport"/>
    <property type="evidence" value="ECO:0007669"/>
    <property type="project" value="UniProtKB-KW"/>
</dbReference>
<feature type="transmembrane region" description="Helical" evidence="13">
    <location>
        <begin position="46"/>
        <end position="75"/>
    </location>
</feature>
<evidence type="ECO:0000256" key="9">
    <source>
        <dbReference type="ARBA" id="ARBA00022989"/>
    </source>
</evidence>
<dbReference type="GO" id="GO:0042910">
    <property type="term" value="F:xenobiotic transmembrane transporter activity"/>
    <property type="evidence" value="ECO:0007669"/>
    <property type="project" value="InterPro"/>
</dbReference>
<dbReference type="Proteomes" id="UP000028542">
    <property type="component" value="Unassembled WGS sequence"/>
</dbReference>
<keyword evidence="11 13" id="KW-0472">Membrane</keyword>
<evidence type="ECO:0000256" key="4">
    <source>
        <dbReference type="ARBA" id="ARBA00020268"/>
    </source>
</evidence>
<dbReference type="STRING" id="318464.IO99_07475"/>
<protein>
    <recommendedName>
        <fullName evidence="4">Probable multidrug resistance protein NorM</fullName>
    </recommendedName>
    <alternativeName>
        <fullName evidence="12">Multidrug-efflux transporter</fullName>
    </alternativeName>
</protein>
<evidence type="ECO:0000256" key="3">
    <source>
        <dbReference type="ARBA" id="ARBA00010199"/>
    </source>
</evidence>
<dbReference type="InterPro" id="IPR048279">
    <property type="entry name" value="MdtK-like"/>
</dbReference>
<evidence type="ECO:0000313" key="14">
    <source>
        <dbReference type="EMBL" id="KEZ87073.1"/>
    </source>
</evidence>
<dbReference type="InterPro" id="IPR002528">
    <property type="entry name" value="MATE_fam"/>
</dbReference>
<dbReference type="eggNOG" id="COG0534">
    <property type="taxonomic scope" value="Bacteria"/>
</dbReference>
<keyword evidence="5" id="KW-0813">Transport</keyword>
<feature type="transmembrane region" description="Helical" evidence="13">
    <location>
        <begin position="133"/>
        <end position="151"/>
    </location>
</feature>
<dbReference type="NCBIfam" id="TIGR00797">
    <property type="entry name" value="matE"/>
    <property type="match status" value="1"/>
</dbReference>
<keyword evidence="7" id="KW-1003">Cell membrane</keyword>
<evidence type="ECO:0000256" key="13">
    <source>
        <dbReference type="SAM" id="Phobius"/>
    </source>
</evidence>
<comment type="similarity">
    <text evidence="3">Belongs to the multi antimicrobial extrusion (MATE) (TC 2.A.66.1) family.</text>
</comment>
<dbReference type="PIRSF" id="PIRSF006603">
    <property type="entry name" value="DinF"/>
    <property type="match status" value="1"/>
</dbReference>
<organism evidence="14 15">
    <name type="scientific">Clostridium sulfidigenes</name>
    <dbReference type="NCBI Taxonomy" id="318464"/>
    <lineage>
        <taxon>Bacteria</taxon>
        <taxon>Bacillati</taxon>
        <taxon>Bacillota</taxon>
        <taxon>Clostridia</taxon>
        <taxon>Eubacteriales</taxon>
        <taxon>Clostridiaceae</taxon>
        <taxon>Clostridium</taxon>
    </lineage>
</organism>
<evidence type="ECO:0000256" key="12">
    <source>
        <dbReference type="ARBA" id="ARBA00031636"/>
    </source>
</evidence>
<feature type="transmembrane region" description="Helical" evidence="13">
    <location>
        <begin position="252"/>
        <end position="272"/>
    </location>
</feature>
<dbReference type="InterPro" id="IPR050222">
    <property type="entry name" value="MATE_MdtK"/>
</dbReference>
<evidence type="ECO:0000256" key="1">
    <source>
        <dbReference type="ARBA" id="ARBA00003408"/>
    </source>
</evidence>
<evidence type="ECO:0000256" key="8">
    <source>
        <dbReference type="ARBA" id="ARBA00022692"/>
    </source>
</evidence>
<dbReference type="Pfam" id="PF01554">
    <property type="entry name" value="MatE"/>
    <property type="match status" value="2"/>
</dbReference>
<proteinExistence type="inferred from homology"/>
<dbReference type="AlphaFoldDB" id="A0A084JDN9"/>
<keyword evidence="6" id="KW-0050">Antiport</keyword>
<dbReference type="RefSeq" id="WP_035131813.1">
    <property type="nucleotide sequence ID" value="NZ_JPMD01000015.1"/>
</dbReference>
<dbReference type="EMBL" id="JPMD01000015">
    <property type="protein sequence ID" value="KEZ87073.1"/>
    <property type="molecule type" value="Genomic_DNA"/>
</dbReference>
<keyword evidence="8 13" id="KW-0812">Transmembrane</keyword>
<name>A0A084JDN9_9CLOT</name>
<keyword evidence="15" id="KW-1185">Reference proteome</keyword>
<feature type="transmembrane region" description="Helical" evidence="13">
    <location>
        <begin position="352"/>
        <end position="369"/>
    </location>
</feature>
<feature type="transmembrane region" description="Helical" evidence="13">
    <location>
        <begin position="278"/>
        <end position="298"/>
    </location>
</feature>
<evidence type="ECO:0000256" key="6">
    <source>
        <dbReference type="ARBA" id="ARBA00022449"/>
    </source>
</evidence>
<dbReference type="GO" id="GO:0005886">
    <property type="term" value="C:plasma membrane"/>
    <property type="evidence" value="ECO:0007669"/>
    <property type="project" value="UniProtKB-SubCell"/>
</dbReference>
<feature type="transmembrane region" description="Helical" evidence="13">
    <location>
        <begin position="407"/>
        <end position="428"/>
    </location>
</feature>
<dbReference type="CDD" id="cd13137">
    <property type="entry name" value="MATE_NorM_like"/>
    <property type="match status" value="1"/>
</dbReference>
<evidence type="ECO:0000313" key="15">
    <source>
        <dbReference type="Proteomes" id="UP000028542"/>
    </source>
</evidence>
<comment type="function">
    <text evidence="1">Multidrug efflux pump.</text>
</comment>
<comment type="caution">
    <text evidence="14">The sequence shown here is derived from an EMBL/GenBank/DDBJ whole genome shotgun (WGS) entry which is preliminary data.</text>
</comment>
<feature type="transmembrane region" description="Helical" evidence="13">
    <location>
        <begin position="12"/>
        <end position="34"/>
    </location>
</feature>
<keyword evidence="10" id="KW-0406">Ion transport</keyword>
<evidence type="ECO:0000256" key="7">
    <source>
        <dbReference type="ARBA" id="ARBA00022475"/>
    </source>
</evidence>
<evidence type="ECO:0000256" key="5">
    <source>
        <dbReference type="ARBA" id="ARBA00022448"/>
    </source>
</evidence>
<keyword evidence="9 13" id="KW-1133">Transmembrane helix</keyword>
<evidence type="ECO:0000256" key="10">
    <source>
        <dbReference type="ARBA" id="ARBA00023065"/>
    </source>
</evidence>
<evidence type="ECO:0000256" key="2">
    <source>
        <dbReference type="ARBA" id="ARBA00004651"/>
    </source>
</evidence>
<feature type="transmembrane region" description="Helical" evidence="13">
    <location>
        <begin position="96"/>
        <end position="113"/>
    </location>
</feature>
<dbReference type="PANTHER" id="PTHR43298">
    <property type="entry name" value="MULTIDRUG RESISTANCE PROTEIN NORM-RELATED"/>
    <property type="match status" value="1"/>
</dbReference>
<reference evidence="14 15" key="1">
    <citation type="submission" date="2014-07" db="EMBL/GenBank/DDBJ databases">
        <title>Draft genome of Clostridium sulfidigenes 113A isolated from sediments associated with methane hydrate from Krishna Godavari basin.</title>
        <authorList>
            <person name="Honkalas V.S."/>
            <person name="Dabir A.P."/>
            <person name="Arora P."/>
            <person name="Dhakephalkar P.K."/>
        </authorList>
    </citation>
    <scope>NUCLEOTIDE SEQUENCE [LARGE SCALE GENOMIC DNA]</scope>
    <source>
        <strain evidence="14 15">113A</strain>
    </source>
</reference>
<dbReference type="PANTHER" id="PTHR43298:SF2">
    <property type="entry name" value="FMN_FAD EXPORTER YEEO-RELATED"/>
    <property type="match status" value="1"/>
</dbReference>
<evidence type="ECO:0000256" key="11">
    <source>
        <dbReference type="ARBA" id="ARBA00023136"/>
    </source>
</evidence>
<comment type="subcellular location">
    <subcellularLocation>
        <location evidence="2">Cell membrane</location>
        <topology evidence="2">Multi-pass membrane protein</topology>
    </subcellularLocation>
</comment>